<keyword evidence="3" id="KW-1185">Reference proteome</keyword>
<name>A0ABT0SA90_9SPHN</name>
<dbReference type="Proteomes" id="UP001165383">
    <property type="component" value="Unassembled WGS sequence"/>
</dbReference>
<dbReference type="GO" id="GO:0004180">
    <property type="term" value="F:carboxypeptidase activity"/>
    <property type="evidence" value="ECO:0007669"/>
    <property type="project" value="UniProtKB-KW"/>
</dbReference>
<comment type="caution">
    <text evidence="2">The sequence shown here is derived from an EMBL/GenBank/DDBJ whole genome shotgun (WGS) entry which is preliminary data.</text>
</comment>
<sequence length="244" mass="26574">MTRWLIAMLMLLSAPALAQSPQAMPQWNPAAPYVTAGQDEPGYRAWVGRVSWRPVYVKAFNDYLTTYGVGGVVPTWQLLRTATDWEKCGAEPYEIPPPGAWPNIVAALRYVGAYVIPRIGPVEVVSVYRNERLNSCAGGAPESTHKLLGAVDMVPLRPITREALMTRLCQIHLASGAQFYVGLGLYKGIRFHVDAKKFREWGMAGAQGHFGCTAVLAEGPMPFPIAPPDFAGVPVSPDPSAPRN</sequence>
<keyword evidence="2" id="KW-0645">Protease</keyword>
<keyword evidence="2" id="KW-0378">Hydrolase</keyword>
<accession>A0ABT0SA90</accession>
<feature type="signal peptide" evidence="1">
    <location>
        <begin position="1"/>
        <end position="18"/>
    </location>
</feature>
<dbReference type="InterPro" id="IPR009045">
    <property type="entry name" value="Zn_M74/Hedgehog-like"/>
</dbReference>
<keyword evidence="2" id="KW-0121">Carboxypeptidase</keyword>
<feature type="chain" id="PRO_5047135581" evidence="1">
    <location>
        <begin position="19"/>
        <end position="244"/>
    </location>
</feature>
<evidence type="ECO:0000313" key="3">
    <source>
        <dbReference type="Proteomes" id="UP001165383"/>
    </source>
</evidence>
<dbReference type="SUPFAM" id="SSF55166">
    <property type="entry name" value="Hedgehog/DD-peptidase"/>
    <property type="match status" value="1"/>
</dbReference>
<keyword evidence="1" id="KW-0732">Signal</keyword>
<organism evidence="2 3">
    <name type="scientific">Sphingomonas brevis</name>
    <dbReference type="NCBI Taxonomy" id="2908206"/>
    <lineage>
        <taxon>Bacteria</taxon>
        <taxon>Pseudomonadati</taxon>
        <taxon>Pseudomonadota</taxon>
        <taxon>Alphaproteobacteria</taxon>
        <taxon>Sphingomonadales</taxon>
        <taxon>Sphingomonadaceae</taxon>
        <taxon>Sphingomonas</taxon>
    </lineage>
</organism>
<dbReference type="Gene3D" id="3.30.1380.10">
    <property type="match status" value="1"/>
</dbReference>
<dbReference type="RefSeq" id="WP_249915649.1">
    <property type="nucleotide sequence ID" value="NZ_JAMGBB010000001.1"/>
</dbReference>
<dbReference type="EMBL" id="JAMGBB010000001">
    <property type="protein sequence ID" value="MCL6741252.1"/>
    <property type="molecule type" value="Genomic_DNA"/>
</dbReference>
<protein>
    <submittedName>
        <fullName evidence="2">D-Ala-D-Ala carboxypeptidase family metallohydrolase</fullName>
    </submittedName>
</protein>
<proteinExistence type="predicted"/>
<evidence type="ECO:0000256" key="1">
    <source>
        <dbReference type="SAM" id="SignalP"/>
    </source>
</evidence>
<reference evidence="2" key="1">
    <citation type="submission" date="2022-05" db="EMBL/GenBank/DDBJ databases">
        <authorList>
            <person name="Jo J.-H."/>
            <person name="Im W.-T."/>
        </authorList>
    </citation>
    <scope>NUCLEOTIDE SEQUENCE</scope>
    <source>
        <strain evidence="2">RB56-2</strain>
    </source>
</reference>
<evidence type="ECO:0000313" key="2">
    <source>
        <dbReference type="EMBL" id="MCL6741252.1"/>
    </source>
</evidence>
<gene>
    <name evidence="2" type="ORF">LZ518_08935</name>
</gene>